<dbReference type="InterPro" id="IPR025671">
    <property type="entry name" value="HXXEE"/>
</dbReference>
<evidence type="ECO:0000256" key="1">
    <source>
        <dbReference type="SAM" id="Phobius"/>
    </source>
</evidence>
<dbReference type="EMBL" id="CP020330">
    <property type="protein sequence ID" value="AQZ52750.1"/>
    <property type="molecule type" value="Genomic_DNA"/>
</dbReference>
<feature type="transmembrane region" description="Helical" evidence="1">
    <location>
        <begin position="130"/>
        <end position="149"/>
    </location>
</feature>
<feature type="transmembrane region" description="Helical" evidence="1">
    <location>
        <begin position="46"/>
        <end position="67"/>
    </location>
</feature>
<feature type="transmembrane region" description="Helical" evidence="1">
    <location>
        <begin position="6"/>
        <end position="25"/>
    </location>
</feature>
<evidence type="ECO:0008006" key="4">
    <source>
        <dbReference type="Google" id="ProtNLM"/>
    </source>
</evidence>
<name>A0A1U9Z552_9HYPH</name>
<dbReference type="Proteomes" id="UP000191135">
    <property type="component" value="Chromosome"/>
</dbReference>
<protein>
    <recommendedName>
        <fullName evidence="4">HXXEE domain-containing protein</fullName>
    </recommendedName>
</protein>
<evidence type="ECO:0000313" key="2">
    <source>
        <dbReference type="EMBL" id="AQZ52750.1"/>
    </source>
</evidence>
<gene>
    <name evidence="2" type="ORF">Mame_03445</name>
</gene>
<feature type="transmembrane region" description="Helical" evidence="1">
    <location>
        <begin position="73"/>
        <end position="92"/>
    </location>
</feature>
<dbReference type="KEGG" id="mmed:Mame_03445"/>
<dbReference type="AlphaFoldDB" id="A0A1U9Z552"/>
<proteinExistence type="predicted"/>
<keyword evidence="3" id="KW-1185">Reference proteome</keyword>
<dbReference type="OrthoDB" id="285799at2"/>
<keyword evidence="1" id="KW-0812">Transmembrane</keyword>
<dbReference type="STRING" id="1122214.Mame_03445"/>
<accession>A0A1U9Z552</accession>
<organism evidence="2 3">
    <name type="scientific">Martelella mediterranea DSM 17316</name>
    <dbReference type="NCBI Taxonomy" id="1122214"/>
    <lineage>
        <taxon>Bacteria</taxon>
        <taxon>Pseudomonadati</taxon>
        <taxon>Pseudomonadota</taxon>
        <taxon>Alphaproteobacteria</taxon>
        <taxon>Hyphomicrobiales</taxon>
        <taxon>Aurantimonadaceae</taxon>
        <taxon>Martelella</taxon>
    </lineage>
</organism>
<sequence>MLSPSHLSLFLAIALMLHVTEEFYFPGGFIEWYRELVPPKTTGIRFGYLVFINTAVMFIAALGLFYGDSPSGASIFLGLSTAMAVNALFHVYGVIRLRKYSPGVVTSVILLLPLYAIGLITVVGGGVLPVWLPFVYLVFAAAYHIKSYIRQSK</sequence>
<keyword evidence="1" id="KW-1133">Transmembrane helix</keyword>
<reference evidence="2 3" key="1">
    <citation type="submission" date="2017-03" db="EMBL/GenBank/DDBJ databases">
        <title>Foreign affairs: Plasmid Transfer between Roseobacters and Rhizobia.</title>
        <authorList>
            <person name="Bartling P."/>
            <person name="Bunk B."/>
            <person name="Overmann J."/>
            <person name="Brinkmann H."/>
            <person name="Petersen J."/>
        </authorList>
    </citation>
    <scope>NUCLEOTIDE SEQUENCE [LARGE SCALE GENOMIC DNA]</scope>
    <source>
        <strain evidence="2 3">MACL11</strain>
    </source>
</reference>
<keyword evidence="1" id="KW-0472">Membrane</keyword>
<evidence type="ECO:0000313" key="3">
    <source>
        <dbReference type="Proteomes" id="UP000191135"/>
    </source>
</evidence>
<feature type="transmembrane region" description="Helical" evidence="1">
    <location>
        <begin position="104"/>
        <end position="124"/>
    </location>
</feature>
<dbReference type="RefSeq" id="WP_018066379.1">
    <property type="nucleotide sequence ID" value="NZ_AQWH01000022.1"/>
</dbReference>
<dbReference type="Pfam" id="PF13787">
    <property type="entry name" value="HXXEE"/>
    <property type="match status" value="1"/>
</dbReference>